<protein>
    <submittedName>
        <fullName evidence="1">Uncharacterized protein</fullName>
    </submittedName>
</protein>
<dbReference type="Proteomes" id="UP000006322">
    <property type="component" value="Unassembled WGS sequence"/>
</dbReference>
<accession>K6YPE8</accession>
<evidence type="ECO:0000313" key="2">
    <source>
        <dbReference type="Proteomes" id="UP000006322"/>
    </source>
</evidence>
<proteinExistence type="predicted"/>
<gene>
    <name evidence="1" type="ORF">GPLA_3719</name>
</gene>
<keyword evidence="2" id="KW-1185">Reference proteome</keyword>
<comment type="caution">
    <text evidence="1">The sequence shown here is derived from an EMBL/GenBank/DDBJ whole genome shotgun (WGS) entry which is preliminary data.</text>
</comment>
<dbReference type="AlphaFoldDB" id="K6YPE8"/>
<name>K6YPE8_9ALTE</name>
<reference evidence="2" key="1">
    <citation type="journal article" date="2014" name="Environ. Microbiol.">
        <title>Comparative genomics of the marine bacterial genus Glaciecola reveals the high degree of genomic diversity and genomic characteristic for cold adaptation.</title>
        <authorList>
            <person name="Qin Q.L."/>
            <person name="Xie B.B."/>
            <person name="Yu Y."/>
            <person name="Shu Y.L."/>
            <person name="Rong J.C."/>
            <person name="Zhang Y.J."/>
            <person name="Zhao D.L."/>
            <person name="Chen X.L."/>
            <person name="Zhang X.Y."/>
            <person name="Chen B."/>
            <person name="Zhou B.C."/>
            <person name="Zhang Y.Z."/>
        </authorList>
    </citation>
    <scope>NUCLEOTIDE SEQUENCE [LARGE SCALE GENOMIC DNA]</scope>
    <source>
        <strain evidence="2">LMG 21857</strain>
    </source>
</reference>
<evidence type="ECO:0000313" key="1">
    <source>
        <dbReference type="EMBL" id="GAC34604.1"/>
    </source>
</evidence>
<sequence length="41" mass="4476">MSEQSAKAITLFLGNKVAGLHIIDLVNNMLIITYAACQTRI</sequence>
<organism evidence="1 2">
    <name type="scientific">Paraglaciecola polaris LMG 21857</name>
    <dbReference type="NCBI Taxonomy" id="1129793"/>
    <lineage>
        <taxon>Bacteria</taxon>
        <taxon>Pseudomonadati</taxon>
        <taxon>Pseudomonadota</taxon>
        <taxon>Gammaproteobacteria</taxon>
        <taxon>Alteromonadales</taxon>
        <taxon>Alteromonadaceae</taxon>
        <taxon>Paraglaciecola</taxon>
    </lineage>
</organism>
<dbReference type="EMBL" id="BAER01000115">
    <property type="protein sequence ID" value="GAC34604.1"/>
    <property type="molecule type" value="Genomic_DNA"/>
</dbReference>